<protein>
    <submittedName>
        <fullName evidence="2">Succinate dehydrogenase / fumarate reductase cytochrome b subunit</fullName>
    </submittedName>
</protein>
<dbReference type="Gene3D" id="1.20.1300.10">
    <property type="entry name" value="Fumarate reductase/succinate dehydrogenase, transmembrane subunit"/>
    <property type="match status" value="1"/>
</dbReference>
<keyword evidence="1" id="KW-0812">Transmembrane</keyword>
<dbReference type="EMBL" id="RBLC01000001">
    <property type="protein sequence ID" value="RKS26165.1"/>
    <property type="molecule type" value="Genomic_DNA"/>
</dbReference>
<sequence length="276" mass="31055">MAKSAILKSSLAKKYWMALTGLFLCLFLVGHLAGNLQLIFSDALHFNEYALFMTTNPVVKLLSYLTYISILFHAVDGIMLTVQNRKARPIRYAKEDSSANSAWASRNMAVLGTLILVFIVTHMVNFWAVMHFDKNMPLQTIHITYQGQEMDMYVTTNDGKYIPTDLSNTGLEIRNHKEFYDAAANLKMAEGIKDLHKITFAFFKDAKYGLIATILYVIAMFVLAFHLLHGFASAFQSLGANNPKYNGLIKGFGKGFAIIVPLLFAIIPVYIHFFAK</sequence>
<dbReference type="Proteomes" id="UP000277579">
    <property type="component" value="Unassembled WGS sequence"/>
</dbReference>
<keyword evidence="1" id="KW-1133">Transmembrane helix</keyword>
<keyword evidence="3" id="KW-1185">Reference proteome</keyword>
<evidence type="ECO:0000256" key="1">
    <source>
        <dbReference type="SAM" id="Phobius"/>
    </source>
</evidence>
<dbReference type="CDD" id="cd03498">
    <property type="entry name" value="SQR_TypeB_2_TM"/>
    <property type="match status" value="1"/>
</dbReference>
<evidence type="ECO:0000313" key="2">
    <source>
        <dbReference type="EMBL" id="RKS26165.1"/>
    </source>
</evidence>
<accession>A0A495MLE9</accession>
<feature type="transmembrane region" description="Helical" evidence="1">
    <location>
        <begin position="103"/>
        <end position="128"/>
    </location>
</feature>
<feature type="transmembrane region" description="Helical" evidence="1">
    <location>
        <begin position="210"/>
        <end position="235"/>
    </location>
</feature>
<reference evidence="2 3" key="1">
    <citation type="submission" date="2018-10" db="EMBL/GenBank/DDBJ databases">
        <title>Genomic Encyclopedia of Archaeal and Bacterial Type Strains, Phase II (KMG-II): from individual species to whole genera.</title>
        <authorList>
            <person name="Goeker M."/>
        </authorList>
    </citation>
    <scope>NUCLEOTIDE SEQUENCE [LARGE SCALE GENOMIC DNA]</scope>
    <source>
        <strain evidence="2 3">DSM 29537</strain>
    </source>
</reference>
<dbReference type="SUPFAM" id="SSF81343">
    <property type="entry name" value="Fumarate reductase respiratory complex transmembrane subunits"/>
    <property type="match status" value="1"/>
</dbReference>
<dbReference type="InterPro" id="IPR011138">
    <property type="entry name" value="Cytochrome_b-558"/>
</dbReference>
<keyword evidence="1" id="KW-0472">Membrane</keyword>
<evidence type="ECO:0000313" key="3">
    <source>
        <dbReference type="Proteomes" id="UP000277579"/>
    </source>
</evidence>
<gene>
    <name evidence="2" type="ORF">CLV94_1221</name>
</gene>
<dbReference type="GO" id="GO:0016020">
    <property type="term" value="C:membrane"/>
    <property type="evidence" value="ECO:0007669"/>
    <property type="project" value="InterPro"/>
</dbReference>
<dbReference type="NCBIfam" id="TIGR02046">
    <property type="entry name" value="sdhC_b558_fam"/>
    <property type="match status" value="1"/>
</dbReference>
<feature type="transmembrane region" description="Helical" evidence="1">
    <location>
        <begin position="256"/>
        <end position="275"/>
    </location>
</feature>
<dbReference type="AlphaFoldDB" id="A0A495MLE9"/>
<dbReference type="RefSeq" id="WP_121375512.1">
    <property type="nucleotide sequence ID" value="NZ_RBLC01000001.1"/>
</dbReference>
<comment type="caution">
    <text evidence="2">The sequence shown here is derived from an EMBL/GenBank/DDBJ whole genome shotgun (WGS) entry which is preliminary data.</text>
</comment>
<feature type="transmembrane region" description="Helical" evidence="1">
    <location>
        <begin position="65"/>
        <end position="82"/>
    </location>
</feature>
<dbReference type="OrthoDB" id="9802842at2"/>
<name>A0A495MLE9_9FLAO</name>
<organism evidence="2 3">
    <name type="scientific">Flavobacterium endophyticum</name>
    <dbReference type="NCBI Taxonomy" id="1540163"/>
    <lineage>
        <taxon>Bacteria</taxon>
        <taxon>Pseudomonadati</taxon>
        <taxon>Bacteroidota</taxon>
        <taxon>Flavobacteriia</taxon>
        <taxon>Flavobacteriales</taxon>
        <taxon>Flavobacteriaceae</taxon>
        <taxon>Flavobacterium</taxon>
    </lineage>
</organism>
<dbReference type="InterPro" id="IPR034804">
    <property type="entry name" value="SQR/QFR_C/D"/>
</dbReference>
<proteinExistence type="predicted"/>